<gene>
    <name evidence="2" type="primary">PARPA_00310.1 scaffold 610</name>
</gene>
<evidence type="ECO:0000313" key="2">
    <source>
        <dbReference type="EMBL" id="CEP07041.1"/>
    </source>
</evidence>
<accession>A0A0B7MML7</accession>
<evidence type="ECO:0000256" key="1">
    <source>
        <dbReference type="SAM" id="MobiDB-lite"/>
    </source>
</evidence>
<keyword evidence="3" id="KW-1185">Reference proteome</keyword>
<dbReference type="Proteomes" id="UP000054107">
    <property type="component" value="Unassembled WGS sequence"/>
</dbReference>
<proteinExistence type="predicted"/>
<dbReference type="EMBL" id="LN718954">
    <property type="protein sequence ID" value="CEP07041.1"/>
    <property type="molecule type" value="Genomic_DNA"/>
</dbReference>
<evidence type="ECO:0000313" key="3">
    <source>
        <dbReference type="Proteomes" id="UP000054107"/>
    </source>
</evidence>
<name>A0A0B7MML7_9FUNG</name>
<dbReference type="AlphaFoldDB" id="A0A0B7MML7"/>
<sequence length="81" mass="9073">MAVEPHQQIIVRQMVNDLLIGEMPFKLQNSSSVKPRGRPLSSIVKAFSAVKTNRRDIKRRGRGGRSQSLTQMEPSAFEHAA</sequence>
<protein>
    <submittedName>
        <fullName evidence="2">Uncharacterized protein</fullName>
    </submittedName>
</protein>
<reference evidence="2 3" key="1">
    <citation type="submission" date="2014-09" db="EMBL/GenBank/DDBJ databases">
        <authorList>
            <person name="Ellenberger Sabrina"/>
        </authorList>
    </citation>
    <scope>NUCLEOTIDE SEQUENCE [LARGE SCALE GENOMIC DNA]</scope>
    <source>
        <strain evidence="2 3">CBS 412.66</strain>
    </source>
</reference>
<organism evidence="2 3">
    <name type="scientific">Parasitella parasitica</name>
    <dbReference type="NCBI Taxonomy" id="35722"/>
    <lineage>
        <taxon>Eukaryota</taxon>
        <taxon>Fungi</taxon>
        <taxon>Fungi incertae sedis</taxon>
        <taxon>Mucoromycota</taxon>
        <taxon>Mucoromycotina</taxon>
        <taxon>Mucoromycetes</taxon>
        <taxon>Mucorales</taxon>
        <taxon>Mucorineae</taxon>
        <taxon>Mucoraceae</taxon>
        <taxon>Parasitella</taxon>
    </lineage>
</organism>
<feature type="region of interest" description="Disordered" evidence="1">
    <location>
        <begin position="54"/>
        <end position="81"/>
    </location>
</feature>